<keyword evidence="5" id="KW-0489">Methyltransferase</keyword>
<evidence type="ECO:0000256" key="2">
    <source>
        <dbReference type="SAM" id="MobiDB-lite"/>
    </source>
</evidence>
<evidence type="ECO:0000313" key="5">
    <source>
        <dbReference type="EMBL" id="TXB62486.1"/>
    </source>
</evidence>
<feature type="domain" description="Methyltransferase type 11" evidence="4">
    <location>
        <begin position="87"/>
        <end position="186"/>
    </location>
</feature>
<dbReference type="InterPro" id="IPR029063">
    <property type="entry name" value="SAM-dependent_MTases_sf"/>
</dbReference>
<evidence type="ECO:0000256" key="3">
    <source>
        <dbReference type="SAM" id="SignalP"/>
    </source>
</evidence>
<protein>
    <submittedName>
        <fullName evidence="5">Class I SAM-dependent methyltransferase</fullName>
    </submittedName>
</protein>
<feature type="chain" id="PRO_5023099883" evidence="3">
    <location>
        <begin position="21"/>
        <end position="238"/>
    </location>
</feature>
<sequence>MTYRLLFWCLALLLGLSSCGAEQSTETDAPFSTESQADTPSLPAPPPAREAAPQLKEMYENTNRVAWQKPEMIINLLGDLNQKVVADIGAGTGFFAKRLTQDADKVIAIDIDQRFLNYIDSVKVLEMTEERAAKLETRLAKPSHPNLQPEEADVILIVNTFMYIRDKEGYLNTLRACLRPGGRLIIVDFKRKRTQIGPPSAIRLPLYQLEEMLYEAGYSNITTNDTALDYQYIISGSK</sequence>
<keyword evidence="6" id="KW-1185">Reference proteome</keyword>
<dbReference type="PANTHER" id="PTHR43861">
    <property type="entry name" value="TRANS-ACONITATE 2-METHYLTRANSFERASE-RELATED"/>
    <property type="match status" value="1"/>
</dbReference>
<keyword evidence="3" id="KW-0732">Signal</keyword>
<accession>A0A5C6RJ82</accession>
<dbReference type="PANTHER" id="PTHR43861:SF3">
    <property type="entry name" value="PUTATIVE (AFU_ORTHOLOGUE AFUA_2G14390)-RELATED"/>
    <property type="match status" value="1"/>
</dbReference>
<dbReference type="SUPFAM" id="SSF53335">
    <property type="entry name" value="S-adenosyl-L-methionine-dependent methyltransferases"/>
    <property type="match status" value="1"/>
</dbReference>
<dbReference type="InterPro" id="IPR013216">
    <property type="entry name" value="Methyltransf_11"/>
</dbReference>
<reference evidence="5 6" key="1">
    <citation type="submission" date="2019-08" db="EMBL/GenBank/DDBJ databases">
        <title>Genome of Phaeodactylibacter luteus.</title>
        <authorList>
            <person name="Bowman J.P."/>
        </authorList>
    </citation>
    <scope>NUCLEOTIDE SEQUENCE [LARGE SCALE GENOMIC DNA]</scope>
    <source>
        <strain evidence="5 6">KCTC 42180</strain>
    </source>
</reference>
<dbReference type="CDD" id="cd02440">
    <property type="entry name" value="AdoMet_MTases"/>
    <property type="match status" value="1"/>
</dbReference>
<dbReference type="AlphaFoldDB" id="A0A5C6RJ82"/>
<evidence type="ECO:0000259" key="4">
    <source>
        <dbReference type="Pfam" id="PF08241"/>
    </source>
</evidence>
<dbReference type="EMBL" id="VOOR01000029">
    <property type="protein sequence ID" value="TXB62486.1"/>
    <property type="molecule type" value="Genomic_DNA"/>
</dbReference>
<dbReference type="Pfam" id="PF08241">
    <property type="entry name" value="Methyltransf_11"/>
    <property type="match status" value="1"/>
</dbReference>
<dbReference type="Proteomes" id="UP000321580">
    <property type="component" value="Unassembled WGS sequence"/>
</dbReference>
<feature type="region of interest" description="Disordered" evidence="2">
    <location>
        <begin position="24"/>
        <end position="50"/>
    </location>
</feature>
<organism evidence="5 6">
    <name type="scientific">Phaeodactylibacter luteus</name>
    <dbReference type="NCBI Taxonomy" id="1564516"/>
    <lineage>
        <taxon>Bacteria</taxon>
        <taxon>Pseudomonadati</taxon>
        <taxon>Bacteroidota</taxon>
        <taxon>Saprospiria</taxon>
        <taxon>Saprospirales</taxon>
        <taxon>Haliscomenobacteraceae</taxon>
        <taxon>Phaeodactylibacter</taxon>
    </lineage>
</organism>
<keyword evidence="1 5" id="KW-0808">Transferase</keyword>
<dbReference type="GO" id="GO:0008757">
    <property type="term" value="F:S-adenosylmethionine-dependent methyltransferase activity"/>
    <property type="evidence" value="ECO:0007669"/>
    <property type="project" value="InterPro"/>
</dbReference>
<dbReference type="Gene3D" id="3.40.50.150">
    <property type="entry name" value="Vaccinia Virus protein VP39"/>
    <property type="match status" value="1"/>
</dbReference>
<evidence type="ECO:0000256" key="1">
    <source>
        <dbReference type="ARBA" id="ARBA00022679"/>
    </source>
</evidence>
<dbReference type="OrthoDB" id="9784101at2"/>
<evidence type="ECO:0000313" key="6">
    <source>
        <dbReference type="Proteomes" id="UP000321580"/>
    </source>
</evidence>
<name>A0A5C6RJ82_9BACT</name>
<dbReference type="RefSeq" id="WP_147168162.1">
    <property type="nucleotide sequence ID" value="NZ_VOOR01000029.1"/>
</dbReference>
<feature type="signal peptide" evidence="3">
    <location>
        <begin position="1"/>
        <end position="20"/>
    </location>
</feature>
<gene>
    <name evidence="5" type="ORF">FRY97_13930</name>
</gene>
<comment type="caution">
    <text evidence="5">The sequence shown here is derived from an EMBL/GenBank/DDBJ whole genome shotgun (WGS) entry which is preliminary data.</text>
</comment>
<proteinExistence type="predicted"/>
<dbReference type="GO" id="GO:0032259">
    <property type="term" value="P:methylation"/>
    <property type="evidence" value="ECO:0007669"/>
    <property type="project" value="UniProtKB-KW"/>
</dbReference>
<feature type="compositionally biased region" description="Polar residues" evidence="2">
    <location>
        <begin position="24"/>
        <end position="36"/>
    </location>
</feature>
<dbReference type="PROSITE" id="PS51257">
    <property type="entry name" value="PROKAR_LIPOPROTEIN"/>
    <property type="match status" value="1"/>
</dbReference>